<keyword evidence="7" id="KW-1185">Reference proteome</keyword>
<evidence type="ECO:0000256" key="2">
    <source>
        <dbReference type="ARBA" id="ARBA00023015"/>
    </source>
</evidence>
<evidence type="ECO:0000256" key="4">
    <source>
        <dbReference type="ARBA" id="ARBA00023163"/>
    </source>
</evidence>
<dbReference type="EMBL" id="RJVQ01000002">
    <property type="protein sequence ID" value="RQW64077.1"/>
    <property type="molecule type" value="Genomic_DNA"/>
</dbReference>
<dbReference type="Pfam" id="PF03466">
    <property type="entry name" value="LysR_substrate"/>
    <property type="match status" value="1"/>
</dbReference>
<dbReference type="FunFam" id="1.10.10.10:FF:000001">
    <property type="entry name" value="LysR family transcriptional regulator"/>
    <property type="match status" value="1"/>
</dbReference>
<dbReference type="GO" id="GO:0000976">
    <property type="term" value="F:transcription cis-regulatory region binding"/>
    <property type="evidence" value="ECO:0007669"/>
    <property type="project" value="TreeGrafter"/>
</dbReference>
<organism evidence="6 7">
    <name type="scientific">Vibrio viridaestus</name>
    <dbReference type="NCBI Taxonomy" id="2487322"/>
    <lineage>
        <taxon>Bacteria</taxon>
        <taxon>Pseudomonadati</taxon>
        <taxon>Pseudomonadota</taxon>
        <taxon>Gammaproteobacteria</taxon>
        <taxon>Vibrionales</taxon>
        <taxon>Vibrionaceae</taxon>
        <taxon>Vibrio</taxon>
    </lineage>
</organism>
<evidence type="ECO:0000256" key="1">
    <source>
        <dbReference type="ARBA" id="ARBA00009437"/>
    </source>
</evidence>
<sequence>MLSLEQIKMVVLAAELGSFSACARKLGKVQSAVSHGINSLEIDLGVELFDRSSRNPRLTAEGERLLRSAKALLAQSDELERIAGAINRKEEGSLKVGFDDGLRTSALNQLLHQFSEKFPYIRLELMTIASPDIIAEVASGDIDLGIMFSEVEAIKRVDFCYIGSVDFIPVCHAQFPLANLKNLSASDLVPYRQLAIRGRSKQESQSLVSMSPNVWWCTSHYSILDMVRERIGWAYLPSFLADTYLKSGELAKINVTFDHKPWSVPVDLVFRQGREFSVAYEWLFEKLKGIYAG</sequence>
<dbReference type="SUPFAM" id="SSF53850">
    <property type="entry name" value="Periplasmic binding protein-like II"/>
    <property type="match status" value="1"/>
</dbReference>
<dbReference type="RefSeq" id="WP_124936197.1">
    <property type="nucleotide sequence ID" value="NZ_RJVQ01000002.1"/>
</dbReference>
<dbReference type="OrthoDB" id="196624at2"/>
<evidence type="ECO:0000259" key="5">
    <source>
        <dbReference type="PROSITE" id="PS50931"/>
    </source>
</evidence>
<feature type="domain" description="HTH lysR-type" evidence="5">
    <location>
        <begin position="2"/>
        <end position="59"/>
    </location>
</feature>
<dbReference type="PRINTS" id="PR00039">
    <property type="entry name" value="HTHLYSR"/>
</dbReference>
<dbReference type="GO" id="GO:0003700">
    <property type="term" value="F:DNA-binding transcription factor activity"/>
    <property type="evidence" value="ECO:0007669"/>
    <property type="project" value="InterPro"/>
</dbReference>
<dbReference type="Pfam" id="PF00126">
    <property type="entry name" value="HTH_1"/>
    <property type="match status" value="1"/>
</dbReference>
<dbReference type="InterPro" id="IPR000847">
    <property type="entry name" value="LysR_HTH_N"/>
</dbReference>
<dbReference type="AlphaFoldDB" id="A0A3N9TIF7"/>
<reference evidence="6 7" key="1">
    <citation type="submission" date="2018-11" db="EMBL/GenBank/DDBJ databases">
        <title>Vibrio LJC006 sp. nov., isolated from seawater during the bloom of the enteromorpha.</title>
        <authorList>
            <person name="Liang J."/>
        </authorList>
    </citation>
    <scope>NUCLEOTIDE SEQUENCE [LARGE SCALE GENOMIC DNA]</scope>
    <source>
        <strain evidence="6 7">LJC006</strain>
    </source>
</reference>
<accession>A0A3N9TIF7</accession>
<name>A0A3N9TIF7_9VIBR</name>
<dbReference type="Gene3D" id="1.10.10.10">
    <property type="entry name" value="Winged helix-like DNA-binding domain superfamily/Winged helix DNA-binding domain"/>
    <property type="match status" value="1"/>
</dbReference>
<dbReference type="Proteomes" id="UP000281112">
    <property type="component" value="Unassembled WGS sequence"/>
</dbReference>
<dbReference type="CDD" id="cd05466">
    <property type="entry name" value="PBP2_LTTR_substrate"/>
    <property type="match status" value="1"/>
</dbReference>
<dbReference type="PROSITE" id="PS50931">
    <property type="entry name" value="HTH_LYSR"/>
    <property type="match status" value="1"/>
</dbReference>
<keyword evidence="3" id="KW-0238">DNA-binding</keyword>
<evidence type="ECO:0000313" key="7">
    <source>
        <dbReference type="Proteomes" id="UP000281112"/>
    </source>
</evidence>
<comment type="similarity">
    <text evidence="1">Belongs to the LysR transcriptional regulatory family.</text>
</comment>
<dbReference type="PANTHER" id="PTHR30126:SF91">
    <property type="entry name" value="LYSR FAMILY TRANSCRIPTIONAL REGULATOR"/>
    <property type="match status" value="1"/>
</dbReference>
<evidence type="ECO:0000256" key="3">
    <source>
        <dbReference type="ARBA" id="ARBA00023125"/>
    </source>
</evidence>
<evidence type="ECO:0000313" key="6">
    <source>
        <dbReference type="EMBL" id="RQW64077.1"/>
    </source>
</evidence>
<protein>
    <submittedName>
        <fullName evidence="6">LysR family transcriptional regulator</fullName>
    </submittedName>
</protein>
<proteinExistence type="inferred from homology"/>
<dbReference type="InterPro" id="IPR036388">
    <property type="entry name" value="WH-like_DNA-bd_sf"/>
</dbReference>
<dbReference type="InterPro" id="IPR036390">
    <property type="entry name" value="WH_DNA-bd_sf"/>
</dbReference>
<dbReference type="PANTHER" id="PTHR30126">
    <property type="entry name" value="HTH-TYPE TRANSCRIPTIONAL REGULATOR"/>
    <property type="match status" value="1"/>
</dbReference>
<dbReference type="SUPFAM" id="SSF46785">
    <property type="entry name" value="Winged helix' DNA-binding domain"/>
    <property type="match status" value="1"/>
</dbReference>
<gene>
    <name evidence="6" type="ORF">EES38_05665</name>
</gene>
<keyword evidence="4" id="KW-0804">Transcription</keyword>
<dbReference type="Gene3D" id="3.40.190.290">
    <property type="match status" value="1"/>
</dbReference>
<keyword evidence="2" id="KW-0805">Transcription regulation</keyword>
<comment type="caution">
    <text evidence="6">The sequence shown here is derived from an EMBL/GenBank/DDBJ whole genome shotgun (WGS) entry which is preliminary data.</text>
</comment>
<dbReference type="InterPro" id="IPR005119">
    <property type="entry name" value="LysR_subst-bd"/>
</dbReference>